<reference evidence="1 2" key="1">
    <citation type="submission" date="2019-03" db="EMBL/GenBank/DDBJ databases">
        <title>Draft genome sequence of Xylaria hypoxylon DSM 108379, a ubiquitous saprotrophic-parasitic fungi on hardwood.</title>
        <authorList>
            <person name="Buettner E."/>
            <person name="Leonhardt S."/>
            <person name="Gebauer A.M."/>
            <person name="Liers C."/>
            <person name="Hofrichter M."/>
            <person name="Kellner H."/>
        </authorList>
    </citation>
    <scope>NUCLEOTIDE SEQUENCE [LARGE SCALE GENOMIC DNA]</scope>
    <source>
        <strain evidence="1 2">DSM 108379</strain>
    </source>
</reference>
<protein>
    <submittedName>
        <fullName evidence="1">Uncharacterized protein</fullName>
    </submittedName>
</protein>
<sequence>MPLGDSADAPFSLDYLVDPALNPSHVPQAILGTDMNLMPDTTFQFNGDLSSLLASVPENNSILSDSWPSQFIDLPDIPHEKALARKDYSKMITICDEYAPWQLADPSTKSAFTMDTFKKFHVTFAQTCCTLYIHRYLYKDNMPRWMLQAYTMCLAYTNQTAANRAIVLRLLHDSVTDLKATVSNTALVPQEKLARVHALMFYQTIRMFDGDVTLGQQADDDMALLDSWNKDLCKVRDNLDDLATKGNSVREHPPESWEVMLAIGDFFIAGQSLGHLWDARNSFDFFCAWKEKPLFIMSTFQFQDFMKTGTGEDLDDFAFYFLALHSERSGVALELSHETPVHIFAIRSFYPGSCGLILLRLAISGDYTTSRNDFTEGDVSQYCPGVKIALDNGYTAGCCDSETVSLKNLTESFTTASYELDAN</sequence>
<keyword evidence="2" id="KW-1185">Reference proteome</keyword>
<dbReference type="AlphaFoldDB" id="A0A4Z0ZBD9"/>
<gene>
    <name evidence="1" type="ORF">E0Z10_g2807</name>
</gene>
<comment type="caution">
    <text evidence="1">The sequence shown here is derived from an EMBL/GenBank/DDBJ whole genome shotgun (WGS) entry which is preliminary data.</text>
</comment>
<evidence type="ECO:0000313" key="1">
    <source>
        <dbReference type="EMBL" id="TGJ85932.1"/>
    </source>
</evidence>
<evidence type="ECO:0000313" key="2">
    <source>
        <dbReference type="Proteomes" id="UP000297716"/>
    </source>
</evidence>
<accession>A0A4Z0ZBD9</accession>
<dbReference type="EMBL" id="SKBN01000036">
    <property type="protein sequence ID" value="TGJ85932.1"/>
    <property type="molecule type" value="Genomic_DNA"/>
</dbReference>
<dbReference type="OrthoDB" id="9930022at2759"/>
<dbReference type="Proteomes" id="UP000297716">
    <property type="component" value="Unassembled WGS sequence"/>
</dbReference>
<proteinExistence type="predicted"/>
<dbReference type="STRING" id="37992.A0A4Z0ZBD9"/>
<name>A0A4Z0ZBD9_9PEZI</name>
<organism evidence="1 2">
    <name type="scientific">Xylaria hypoxylon</name>
    <dbReference type="NCBI Taxonomy" id="37992"/>
    <lineage>
        <taxon>Eukaryota</taxon>
        <taxon>Fungi</taxon>
        <taxon>Dikarya</taxon>
        <taxon>Ascomycota</taxon>
        <taxon>Pezizomycotina</taxon>
        <taxon>Sordariomycetes</taxon>
        <taxon>Xylariomycetidae</taxon>
        <taxon>Xylariales</taxon>
        <taxon>Xylariaceae</taxon>
        <taxon>Xylaria</taxon>
    </lineage>
</organism>